<keyword evidence="2" id="KW-0813">Transport</keyword>
<evidence type="ECO:0000313" key="4">
    <source>
        <dbReference type="EMBL" id="OXT09363.1"/>
    </source>
</evidence>
<dbReference type="GO" id="GO:0015768">
    <property type="term" value="P:maltose transport"/>
    <property type="evidence" value="ECO:0007669"/>
    <property type="project" value="TreeGrafter"/>
</dbReference>
<evidence type="ECO:0000256" key="1">
    <source>
        <dbReference type="ARBA" id="ARBA00008520"/>
    </source>
</evidence>
<protein>
    <recommendedName>
        <fullName evidence="6">ABC transporter substrate-binding protein</fullName>
    </recommendedName>
</protein>
<dbReference type="PROSITE" id="PS51257">
    <property type="entry name" value="PROKAR_LIPOPROTEIN"/>
    <property type="match status" value="1"/>
</dbReference>
<comment type="caution">
    <text evidence="4">The sequence shown here is derived from an EMBL/GenBank/DDBJ whole genome shotgun (WGS) entry which is preliminary data.</text>
</comment>
<dbReference type="AlphaFoldDB" id="A0A231VM78"/>
<dbReference type="InterPro" id="IPR006059">
    <property type="entry name" value="SBP"/>
</dbReference>
<name>A0A231VM78_THETR</name>
<organism evidence="4 5">
    <name type="scientific">Thermoanaerobacterium thermosaccharolyticum</name>
    <name type="common">Clostridium thermosaccharolyticum</name>
    <dbReference type="NCBI Taxonomy" id="1517"/>
    <lineage>
        <taxon>Bacteria</taxon>
        <taxon>Bacillati</taxon>
        <taxon>Bacillota</taxon>
        <taxon>Clostridia</taxon>
        <taxon>Thermoanaerobacterales</taxon>
        <taxon>Thermoanaerobacteraceae</taxon>
        <taxon>Thermoanaerobacterium</taxon>
    </lineage>
</organism>
<keyword evidence="3" id="KW-0732">Signal</keyword>
<sequence length="441" mass="48532">MIKIKNRRSVCMKKILSLLISTILIIALVTGCSSSNNGNNSKTSQNGTSSGQNSKITITVMQSKTEIQSDLQTIIDDYNKSQDKVEVKLLGTSGDNFATVLQSQFSASPEKAPTIFTIAGPDTPKFQPYMAEIKNSKAAEMLADGVKDDVTVDGKLYGLPSAVEGYGLIYNKNLFKEANIDPASITSIDALVKACEKLSKINGVVKPIAFAKETYFSFIHPFNWAFAVDTNYKTDIEKLDKGQITMKDIPSVVQWVKDLAKIKPYTNNALDSYDDQVAGFASGKYAMIHQGDWVQSVLDQDKPNFEYGIIPFPTGGNTKLAVGTATAWRINKYATEEQQKAAIEFLDWLITSDKGQEYSADTLKFIPAYKGVKPPKAPLAAEVASYVDRGQIIPWVYNNYFPNGIDVDGSNVIQKYYAGLIKSDDQFLSELTNVWAQDASK</sequence>
<dbReference type="PANTHER" id="PTHR30061:SF50">
    <property type="entry name" value="MALTOSE_MALTODEXTRIN-BINDING PERIPLASMIC PROTEIN"/>
    <property type="match status" value="1"/>
</dbReference>
<evidence type="ECO:0008006" key="6">
    <source>
        <dbReference type="Google" id="ProtNLM"/>
    </source>
</evidence>
<dbReference type="EMBL" id="NKHD01000004">
    <property type="protein sequence ID" value="OXT09363.1"/>
    <property type="molecule type" value="Genomic_DNA"/>
</dbReference>
<reference evidence="4 5" key="1">
    <citation type="submission" date="2017-06" db="EMBL/GenBank/DDBJ databases">
        <title>Isolation and characterization of a thermophilic and butanogenic Thermoanaerobacterium thermosaccharolyticum M5 capable of efficient degradation of hemicellulose.</title>
        <authorList>
            <person name="Xin F."/>
            <person name="Jiang Y."/>
        </authorList>
    </citation>
    <scope>NUCLEOTIDE SEQUENCE [LARGE SCALE GENOMIC DNA]</scope>
    <source>
        <strain evidence="4 5">M5</strain>
    </source>
</reference>
<accession>A0A231VM78</accession>
<dbReference type="Gene3D" id="3.40.190.10">
    <property type="entry name" value="Periplasmic binding protein-like II"/>
    <property type="match status" value="2"/>
</dbReference>
<dbReference type="SUPFAM" id="SSF53850">
    <property type="entry name" value="Periplasmic binding protein-like II"/>
    <property type="match status" value="1"/>
</dbReference>
<dbReference type="Proteomes" id="UP000215301">
    <property type="component" value="Unassembled WGS sequence"/>
</dbReference>
<evidence type="ECO:0000256" key="2">
    <source>
        <dbReference type="ARBA" id="ARBA00022448"/>
    </source>
</evidence>
<gene>
    <name evidence="4" type="ORF">CE561_01585</name>
</gene>
<evidence type="ECO:0000313" key="5">
    <source>
        <dbReference type="Proteomes" id="UP000215301"/>
    </source>
</evidence>
<proteinExistence type="inferred from homology"/>
<dbReference type="GO" id="GO:0042956">
    <property type="term" value="P:maltodextrin transmembrane transport"/>
    <property type="evidence" value="ECO:0007669"/>
    <property type="project" value="TreeGrafter"/>
</dbReference>
<dbReference type="Pfam" id="PF13416">
    <property type="entry name" value="SBP_bac_8"/>
    <property type="match status" value="1"/>
</dbReference>
<dbReference type="PANTHER" id="PTHR30061">
    <property type="entry name" value="MALTOSE-BINDING PERIPLASMIC PROTEIN"/>
    <property type="match status" value="1"/>
</dbReference>
<dbReference type="GO" id="GO:0055052">
    <property type="term" value="C:ATP-binding cassette (ABC) transporter complex, substrate-binding subunit-containing"/>
    <property type="evidence" value="ECO:0007669"/>
    <property type="project" value="TreeGrafter"/>
</dbReference>
<dbReference type="GO" id="GO:1901982">
    <property type="term" value="F:maltose binding"/>
    <property type="evidence" value="ECO:0007669"/>
    <property type="project" value="TreeGrafter"/>
</dbReference>
<comment type="similarity">
    <text evidence="1">Belongs to the bacterial solute-binding protein 1 family.</text>
</comment>
<evidence type="ECO:0000256" key="3">
    <source>
        <dbReference type="ARBA" id="ARBA00022729"/>
    </source>
</evidence>